<dbReference type="Gene3D" id="3.30.1450.10">
    <property type="match status" value="1"/>
</dbReference>
<proteinExistence type="predicted"/>
<gene>
    <name evidence="2" type="ORF">C8D86_10933</name>
</gene>
<dbReference type="Pfam" id="PF12978">
    <property type="entry name" value="DUF3862"/>
    <property type="match status" value="1"/>
</dbReference>
<evidence type="ECO:0000313" key="3">
    <source>
        <dbReference type="Proteomes" id="UP000254720"/>
    </source>
</evidence>
<dbReference type="OrthoDB" id="5422169at2"/>
<dbReference type="RefSeq" id="WP_114834227.1">
    <property type="nucleotide sequence ID" value="NZ_LR699114.1"/>
</dbReference>
<accession>A0A370GLK0</accession>
<dbReference type="EMBL" id="QQAX01000009">
    <property type="protein sequence ID" value="RDI44551.1"/>
    <property type="molecule type" value="Genomic_DNA"/>
</dbReference>
<dbReference type="AlphaFoldDB" id="A0A370GLK0"/>
<keyword evidence="1" id="KW-0732">Signal</keyword>
<dbReference type="PROSITE" id="PS51257">
    <property type="entry name" value="PROKAR_LIPOPROTEIN"/>
    <property type="match status" value="1"/>
</dbReference>
<protein>
    <submittedName>
        <fullName evidence="2">Uncharacterized protein DUF3862</fullName>
    </submittedName>
</protein>
<dbReference type="InterPro" id="IPR037873">
    <property type="entry name" value="BamE-like"/>
</dbReference>
<keyword evidence="3" id="KW-1185">Reference proteome</keyword>
<organism evidence="2 3">
    <name type="scientific">Aquicella lusitana</name>
    <dbReference type="NCBI Taxonomy" id="254246"/>
    <lineage>
        <taxon>Bacteria</taxon>
        <taxon>Pseudomonadati</taxon>
        <taxon>Pseudomonadota</taxon>
        <taxon>Gammaproteobacteria</taxon>
        <taxon>Legionellales</taxon>
        <taxon>Coxiellaceae</taxon>
        <taxon>Aquicella</taxon>
    </lineage>
</organism>
<reference evidence="2 3" key="1">
    <citation type="submission" date="2018-07" db="EMBL/GenBank/DDBJ databases">
        <title>Genomic Encyclopedia of Type Strains, Phase IV (KMG-IV): sequencing the most valuable type-strain genomes for metagenomic binning, comparative biology and taxonomic classification.</title>
        <authorList>
            <person name="Goeker M."/>
        </authorList>
    </citation>
    <scope>NUCLEOTIDE SEQUENCE [LARGE SCALE GENOMIC DNA]</scope>
    <source>
        <strain evidence="2 3">DSM 16500</strain>
    </source>
</reference>
<dbReference type="Proteomes" id="UP000254720">
    <property type="component" value="Unassembled WGS sequence"/>
</dbReference>
<evidence type="ECO:0000313" key="2">
    <source>
        <dbReference type="EMBL" id="RDI44551.1"/>
    </source>
</evidence>
<name>A0A370GLK0_9COXI</name>
<dbReference type="InterPro" id="IPR024418">
    <property type="entry name" value="DUF3862"/>
</dbReference>
<comment type="caution">
    <text evidence="2">The sequence shown here is derived from an EMBL/GenBank/DDBJ whole genome shotgun (WGS) entry which is preliminary data.</text>
</comment>
<sequence>MTRSCFIGKWILAFFFCAMLLGCSKLTQTNFDKIKAGMSMKEVVTILGEPTKSESIEIAGISGTSAVWRNQQTEIVIQFLNDQVTIKSFRKTGEKLPDNNAGSSPDEG</sequence>
<evidence type="ECO:0000256" key="1">
    <source>
        <dbReference type="ARBA" id="ARBA00022729"/>
    </source>
</evidence>